<dbReference type="GeneID" id="85456726"/>
<dbReference type="InterPro" id="IPR053221">
    <property type="entry name" value="Burnettramic_acid_biosynth"/>
</dbReference>
<dbReference type="PANTHER" id="PTHR38887">
    <property type="entry name" value="CHROMOSOME 21, WHOLE GENOME SHOTGUN SEQUENCE"/>
    <property type="match status" value="1"/>
</dbReference>
<dbReference type="EMBL" id="JAHMHR010000015">
    <property type="protein sequence ID" value="KAK1687578.1"/>
    <property type="molecule type" value="Genomic_DNA"/>
</dbReference>
<organism evidence="2 3">
    <name type="scientific">Colletotrichum godetiae</name>
    <dbReference type="NCBI Taxonomy" id="1209918"/>
    <lineage>
        <taxon>Eukaryota</taxon>
        <taxon>Fungi</taxon>
        <taxon>Dikarya</taxon>
        <taxon>Ascomycota</taxon>
        <taxon>Pezizomycotina</taxon>
        <taxon>Sordariomycetes</taxon>
        <taxon>Hypocreomycetidae</taxon>
        <taxon>Glomerellales</taxon>
        <taxon>Glomerellaceae</taxon>
        <taxon>Colletotrichum</taxon>
        <taxon>Colletotrichum acutatum species complex</taxon>
    </lineage>
</organism>
<evidence type="ECO:0000313" key="3">
    <source>
        <dbReference type="Proteomes" id="UP001224890"/>
    </source>
</evidence>
<dbReference type="RefSeq" id="XP_060431273.1">
    <property type="nucleotide sequence ID" value="XM_060572200.1"/>
</dbReference>
<name>A0AAJ0APY5_9PEZI</name>
<feature type="region of interest" description="Disordered" evidence="1">
    <location>
        <begin position="1"/>
        <end position="26"/>
    </location>
</feature>
<protein>
    <submittedName>
        <fullName evidence="2">Uncharacterized protein</fullName>
    </submittedName>
</protein>
<evidence type="ECO:0000256" key="1">
    <source>
        <dbReference type="SAM" id="MobiDB-lite"/>
    </source>
</evidence>
<feature type="compositionally biased region" description="Basic and acidic residues" evidence="1">
    <location>
        <begin position="333"/>
        <end position="403"/>
    </location>
</feature>
<accession>A0AAJ0APY5</accession>
<feature type="compositionally biased region" description="Polar residues" evidence="1">
    <location>
        <begin position="1"/>
        <end position="16"/>
    </location>
</feature>
<reference evidence="2" key="1">
    <citation type="submission" date="2021-06" db="EMBL/GenBank/DDBJ databases">
        <title>Comparative genomics, transcriptomics and evolutionary studies reveal genomic signatures of adaptation to plant cell wall in hemibiotrophic fungi.</title>
        <authorList>
            <consortium name="DOE Joint Genome Institute"/>
            <person name="Baroncelli R."/>
            <person name="Diaz J.F."/>
            <person name="Benocci T."/>
            <person name="Peng M."/>
            <person name="Battaglia E."/>
            <person name="Haridas S."/>
            <person name="Andreopoulos W."/>
            <person name="Labutti K."/>
            <person name="Pangilinan J."/>
            <person name="Floch G.L."/>
            <person name="Makela M.R."/>
            <person name="Henrissat B."/>
            <person name="Grigoriev I.V."/>
            <person name="Crouch J.A."/>
            <person name="De Vries R.P."/>
            <person name="Sukno S.A."/>
            <person name="Thon M.R."/>
        </authorList>
    </citation>
    <scope>NUCLEOTIDE SEQUENCE</scope>
    <source>
        <strain evidence="2">CBS 193.32</strain>
    </source>
</reference>
<sequence length="422" mass="47467">MGNIQLDSTSFPTVNANHGAAPPPCSAVNPDEVSKLSMESTTSSSISLSSRSSSALSVAMMSLHSSDRDEDCEVVPKTSWIPRQLSNPKRSWGLLQKPVVIPIVDFARPLKVPLPFMRAYSQGLRAHETYEEDFVAFLDNLTVAQGPPAPLTMLNTASSIVGLIPNHWAQLAGGIANVTAGLGTAAIRIIRTKIFLDEANRDYFEPRGLRASICKSKSLAAKLGCGEQLPELSLITPETYEMSLQDRRMRTLEPYIAPLTFEVPPPSRERNLVDRMTEKQIERAVKKNDKQREKKQGKVRESHQDQPRDESKYVENLDGSINDKKVLKMEERYNKSQRKMEKAERKATEEVKGIGPLDSKEIKRKEEKKIRKAEKKCQRLDGHEEKAISKAAEKRNKSHEKDKKKAGKIEFLLIESWTDYND</sequence>
<feature type="region of interest" description="Disordered" evidence="1">
    <location>
        <begin position="333"/>
        <end position="404"/>
    </location>
</feature>
<keyword evidence="3" id="KW-1185">Reference proteome</keyword>
<proteinExistence type="predicted"/>
<dbReference type="Proteomes" id="UP001224890">
    <property type="component" value="Unassembled WGS sequence"/>
</dbReference>
<dbReference type="AlphaFoldDB" id="A0AAJ0APY5"/>
<dbReference type="PANTHER" id="PTHR38887:SF1">
    <property type="entry name" value="RAS MODIFICATION PROTEIN ERF4"/>
    <property type="match status" value="1"/>
</dbReference>
<gene>
    <name evidence="2" type="ORF">BDP55DRAFT_630773</name>
</gene>
<comment type="caution">
    <text evidence="2">The sequence shown here is derived from an EMBL/GenBank/DDBJ whole genome shotgun (WGS) entry which is preliminary data.</text>
</comment>
<evidence type="ECO:0000313" key="2">
    <source>
        <dbReference type="EMBL" id="KAK1687578.1"/>
    </source>
</evidence>
<feature type="region of interest" description="Disordered" evidence="1">
    <location>
        <begin position="282"/>
        <end position="319"/>
    </location>
</feature>